<reference evidence="3 4" key="1">
    <citation type="submission" date="2016-11" db="EMBL/GenBank/DDBJ databases">
        <authorList>
            <person name="Jaros S."/>
            <person name="Januszkiewicz K."/>
            <person name="Wedrychowicz H."/>
        </authorList>
    </citation>
    <scope>NUCLEOTIDE SEQUENCE [LARGE SCALE GENOMIC DNA]</scope>
    <source>
        <strain evidence="3 4">DSM 25660</strain>
    </source>
</reference>
<organism evidence="3 4">
    <name type="scientific">Flavobacterium fontis</name>
    <dbReference type="NCBI Taxonomy" id="1124188"/>
    <lineage>
        <taxon>Bacteria</taxon>
        <taxon>Pseudomonadati</taxon>
        <taxon>Bacteroidota</taxon>
        <taxon>Flavobacteriia</taxon>
        <taxon>Flavobacteriales</taxon>
        <taxon>Flavobacteriaceae</taxon>
        <taxon>Flavobacterium</taxon>
    </lineage>
</organism>
<accession>A0A1M4YRN6</accession>
<keyword evidence="4" id="KW-1185">Reference proteome</keyword>
<dbReference type="NCBIfam" id="TIGR04183">
    <property type="entry name" value="Por_Secre_tail"/>
    <property type="match status" value="1"/>
</dbReference>
<dbReference type="EMBL" id="FQVQ01000003">
    <property type="protein sequence ID" value="SHF08348.1"/>
    <property type="molecule type" value="Genomic_DNA"/>
</dbReference>
<dbReference type="Proteomes" id="UP000184147">
    <property type="component" value="Unassembled WGS sequence"/>
</dbReference>
<sequence>MKNIFNLLVIIAFFNGNAQCPSPSILYLVDNINISNSAELSWTENGNATIWDLAVIPDFNMGSSLPSNIGVTTNINPFVLVNLPPSNGCYVFFVRSVCSPTVVSPWVAIGTGGCSTEINNYLATLSNNTFLFNDSKVIVFPNPSNSFIQIKSTSTIDKLTVFDSLGKVIPLQTQNNNEINIENLSNGIYFIEILTNNETIYKKFIKE</sequence>
<dbReference type="Pfam" id="PF18962">
    <property type="entry name" value="Por_Secre_tail"/>
    <property type="match status" value="1"/>
</dbReference>
<dbReference type="STRING" id="1124188.SAMN05444377_103201"/>
<evidence type="ECO:0000256" key="1">
    <source>
        <dbReference type="ARBA" id="ARBA00022729"/>
    </source>
</evidence>
<protein>
    <submittedName>
        <fullName evidence="3">Por secretion system C-terminal sorting domain-containing protein</fullName>
    </submittedName>
</protein>
<evidence type="ECO:0000313" key="3">
    <source>
        <dbReference type="EMBL" id="SHF08348.1"/>
    </source>
</evidence>
<evidence type="ECO:0000313" key="4">
    <source>
        <dbReference type="Proteomes" id="UP000184147"/>
    </source>
</evidence>
<dbReference type="AlphaFoldDB" id="A0A1M4YRN6"/>
<proteinExistence type="predicted"/>
<keyword evidence="1" id="KW-0732">Signal</keyword>
<evidence type="ECO:0000259" key="2">
    <source>
        <dbReference type="Pfam" id="PF18962"/>
    </source>
</evidence>
<gene>
    <name evidence="3" type="ORF">SAMN05444377_103201</name>
</gene>
<dbReference type="InterPro" id="IPR026444">
    <property type="entry name" value="Secre_tail"/>
</dbReference>
<feature type="domain" description="Secretion system C-terminal sorting" evidence="2">
    <location>
        <begin position="139"/>
        <end position="205"/>
    </location>
</feature>
<dbReference type="OrthoDB" id="1358846at2"/>
<dbReference type="RefSeq" id="WP_073362020.1">
    <property type="nucleotide sequence ID" value="NZ_FQVQ01000003.1"/>
</dbReference>
<name>A0A1M4YRN6_9FLAO</name>